<evidence type="ECO:0000313" key="1">
    <source>
        <dbReference type="EMBL" id="GIY02532.1"/>
    </source>
</evidence>
<keyword evidence="2" id="KW-1185">Reference proteome</keyword>
<organism evidence="1 2">
    <name type="scientific">Caerostris extrusa</name>
    <name type="common">Bark spider</name>
    <name type="synonym">Caerostris bankana</name>
    <dbReference type="NCBI Taxonomy" id="172846"/>
    <lineage>
        <taxon>Eukaryota</taxon>
        <taxon>Metazoa</taxon>
        <taxon>Ecdysozoa</taxon>
        <taxon>Arthropoda</taxon>
        <taxon>Chelicerata</taxon>
        <taxon>Arachnida</taxon>
        <taxon>Araneae</taxon>
        <taxon>Araneomorphae</taxon>
        <taxon>Entelegynae</taxon>
        <taxon>Araneoidea</taxon>
        <taxon>Araneidae</taxon>
        <taxon>Caerostris</taxon>
    </lineage>
</organism>
<reference evidence="1 2" key="1">
    <citation type="submission" date="2021-06" db="EMBL/GenBank/DDBJ databases">
        <title>Caerostris extrusa draft genome.</title>
        <authorList>
            <person name="Kono N."/>
            <person name="Arakawa K."/>
        </authorList>
    </citation>
    <scope>NUCLEOTIDE SEQUENCE [LARGE SCALE GENOMIC DNA]</scope>
</reference>
<dbReference type="Proteomes" id="UP001054945">
    <property type="component" value="Unassembled WGS sequence"/>
</dbReference>
<comment type="caution">
    <text evidence="1">The sequence shown here is derived from an EMBL/GenBank/DDBJ whole genome shotgun (WGS) entry which is preliminary data.</text>
</comment>
<sequence length="81" mass="8967">MLRIICGVHDANELLIGSQKHHSHFPSGGSGSSWGYRRDFTSLAEVFVDLVVLGNQCFLKVGFSAYIGVSCLFTVYHELFT</sequence>
<protein>
    <submittedName>
        <fullName evidence="1">Uncharacterized protein</fullName>
    </submittedName>
</protein>
<proteinExistence type="predicted"/>
<accession>A0AAV4Q2C5</accession>
<dbReference type="EMBL" id="BPLR01005453">
    <property type="protein sequence ID" value="GIY02532.1"/>
    <property type="molecule type" value="Genomic_DNA"/>
</dbReference>
<name>A0AAV4Q2C5_CAEEX</name>
<evidence type="ECO:0000313" key="2">
    <source>
        <dbReference type="Proteomes" id="UP001054945"/>
    </source>
</evidence>
<dbReference type="AlphaFoldDB" id="A0AAV4Q2C5"/>
<gene>
    <name evidence="1" type="ORF">CEXT_676921</name>
</gene>